<comment type="caution">
    <text evidence="3">The sequence shown here is derived from an EMBL/GenBank/DDBJ whole genome shotgun (WGS) entry which is preliminary data.</text>
</comment>
<dbReference type="InterPro" id="IPR026428">
    <property type="entry name" value="VPxxxP_CTERM"/>
</dbReference>
<evidence type="ECO:0000259" key="2">
    <source>
        <dbReference type="Pfam" id="PF26597"/>
    </source>
</evidence>
<evidence type="ECO:0000313" key="4">
    <source>
        <dbReference type="Proteomes" id="UP001589865"/>
    </source>
</evidence>
<keyword evidence="4" id="KW-1185">Reference proteome</keyword>
<keyword evidence="1" id="KW-0472">Membrane</keyword>
<dbReference type="EMBL" id="JBHLUN010000010">
    <property type="protein sequence ID" value="MFC0409572.1"/>
    <property type="molecule type" value="Genomic_DNA"/>
</dbReference>
<feature type="domain" description="VPXXXP-CTERM protein-sorting" evidence="2">
    <location>
        <begin position="28"/>
        <end position="49"/>
    </location>
</feature>
<dbReference type="Pfam" id="PF26597">
    <property type="entry name" value="VPxxxP-CTERM_ARCH"/>
    <property type="match status" value="1"/>
</dbReference>
<gene>
    <name evidence="3" type="ORF">ACFFGY_15070</name>
</gene>
<keyword evidence="1" id="KW-0812">Transmembrane</keyword>
<dbReference type="Proteomes" id="UP001589865">
    <property type="component" value="Unassembled WGS sequence"/>
</dbReference>
<protein>
    <recommendedName>
        <fullName evidence="2">VPXXXP-CTERM protein-sorting domain-containing protein</fullName>
    </recommendedName>
</protein>
<dbReference type="RefSeq" id="WP_377045323.1">
    <property type="nucleotide sequence ID" value="NZ_JBHLUN010000010.1"/>
</dbReference>
<accession>A0ABV6JV32</accession>
<sequence>MIKRLILFAFLLGLLVWIPMVAPHGFGAPPLLVVGLLGVAVLLTFWRRTQYDD</sequence>
<feature type="transmembrane region" description="Helical" evidence="1">
    <location>
        <begin position="5"/>
        <end position="22"/>
    </location>
</feature>
<feature type="transmembrane region" description="Helical" evidence="1">
    <location>
        <begin position="28"/>
        <end position="46"/>
    </location>
</feature>
<organism evidence="3 4">
    <name type="scientific">Roseomonas elaeocarpi</name>
    <dbReference type="NCBI Taxonomy" id="907779"/>
    <lineage>
        <taxon>Bacteria</taxon>
        <taxon>Pseudomonadati</taxon>
        <taxon>Pseudomonadota</taxon>
        <taxon>Alphaproteobacteria</taxon>
        <taxon>Acetobacterales</taxon>
        <taxon>Roseomonadaceae</taxon>
        <taxon>Roseomonas</taxon>
    </lineage>
</organism>
<reference evidence="3 4" key="1">
    <citation type="submission" date="2024-09" db="EMBL/GenBank/DDBJ databases">
        <authorList>
            <person name="Sun Q."/>
            <person name="Mori K."/>
        </authorList>
    </citation>
    <scope>NUCLEOTIDE SEQUENCE [LARGE SCALE GENOMIC DNA]</scope>
    <source>
        <strain evidence="3 4">TBRC 5777</strain>
    </source>
</reference>
<evidence type="ECO:0000256" key="1">
    <source>
        <dbReference type="SAM" id="Phobius"/>
    </source>
</evidence>
<keyword evidence="1" id="KW-1133">Transmembrane helix</keyword>
<evidence type="ECO:0000313" key="3">
    <source>
        <dbReference type="EMBL" id="MFC0409572.1"/>
    </source>
</evidence>
<name>A0ABV6JV32_9PROT</name>
<proteinExistence type="predicted"/>